<feature type="non-terminal residue" evidence="1">
    <location>
        <position position="202"/>
    </location>
</feature>
<gene>
    <name evidence="1" type="ORF">S06H3_45679</name>
</gene>
<proteinExistence type="predicted"/>
<dbReference type="EMBL" id="BARV01028549">
    <property type="protein sequence ID" value="GAI34909.1"/>
    <property type="molecule type" value="Genomic_DNA"/>
</dbReference>
<protein>
    <submittedName>
        <fullName evidence="1">Uncharacterized protein</fullName>
    </submittedName>
</protein>
<dbReference type="AlphaFoldDB" id="X1PVH3"/>
<evidence type="ECO:0000313" key="1">
    <source>
        <dbReference type="EMBL" id="GAI34909.1"/>
    </source>
</evidence>
<accession>X1PVH3</accession>
<reference evidence="1" key="1">
    <citation type="journal article" date="2014" name="Front. Microbiol.">
        <title>High frequency of phylogenetically diverse reductive dehalogenase-homologous genes in deep subseafloor sedimentary metagenomes.</title>
        <authorList>
            <person name="Kawai M."/>
            <person name="Futagami T."/>
            <person name="Toyoda A."/>
            <person name="Takaki Y."/>
            <person name="Nishi S."/>
            <person name="Hori S."/>
            <person name="Arai W."/>
            <person name="Tsubouchi T."/>
            <person name="Morono Y."/>
            <person name="Uchiyama I."/>
            <person name="Ito T."/>
            <person name="Fujiyama A."/>
            <person name="Inagaki F."/>
            <person name="Takami H."/>
        </authorList>
    </citation>
    <scope>NUCLEOTIDE SEQUENCE</scope>
    <source>
        <strain evidence="1">Expedition CK06-06</strain>
    </source>
</reference>
<name>X1PVH3_9ZZZZ</name>
<sequence length="202" mass="22323">MKMLTETFYVTGGFDDAHQAADGYFESHPGFVRVRSNPVGESRYSGGFRFPNITIPRGAVVQSAKLRLHVTYMDDVNCEMYGNNVDNAEDFSVDPQIISRPVTMAHAPFVKDDLGAMAWVEVSGLEAIIQEIVNRTGWTSGNAIVLLLMANSDVDRFCQFWSYENSPTDAAQLEITYITGVMYNLSIQVNDVLGGYTSPEVG</sequence>
<comment type="caution">
    <text evidence="1">The sequence shown here is derived from an EMBL/GenBank/DDBJ whole genome shotgun (WGS) entry which is preliminary data.</text>
</comment>
<organism evidence="1">
    <name type="scientific">marine sediment metagenome</name>
    <dbReference type="NCBI Taxonomy" id="412755"/>
    <lineage>
        <taxon>unclassified sequences</taxon>
        <taxon>metagenomes</taxon>
        <taxon>ecological metagenomes</taxon>
    </lineage>
</organism>